<dbReference type="EMBL" id="FNAB01000012">
    <property type="protein sequence ID" value="SDE23187.1"/>
    <property type="molecule type" value="Genomic_DNA"/>
</dbReference>
<dbReference type="Pfam" id="PF22552">
    <property type="entry name" value="TY-Chap3"/>
    <property type="match status" value="1"/>
</dbReference>
<evidence type="ECO:0000259" key="3">
    <source>
        <dbReference type="Pfam" id="PF22552"/>
    </source>
</evidence>
<evidence type="ECO:0000256" key="1">
    <source>
        <dbReference type="SAM" id="MobiDB-lite"/>
    </source>
</evidence>
<dbReference type="InterPro" id="IPR054343">
    <property type="entry name" value="TY-Chap_M"/>
</dbReference>
<gene>
    <name evidence="4" type="ORF">SAMN05444580_112118</name>
</gene>
<dbReference type="Pfam" id="PF22551">
    <property type="entry name" value="TY-Chap1"/>
    <property type="match status" value="1"/>
</dbReference>
<dbReference type="AlphaFoldDB" id="A0A1G7B8L2"/>
<reference evidence="4 5" key="1">
    <citation type="submission" date="2016-10" db="EMBL/GenBank/DDBJ databases">
        <authorList>
            <person name="de Groot N.N."/>
        </authorList>
    </citation>
    <scope>NUCLEOTIDE SEQUENCE [LARGE SCALE GENOMIC DNA]</scope>
    <source>
        <strain evidence="4 5">JCM 11308</strain>
    </source>
</reference>
<dbReference type="STRING" id="168276.SAMN05444580_112118"/>
<feature type="region of interest" description="Disordered" evidence="1">
    <location>
        <begin position="302"/>
        <end position="356"/>
    </location>
</feature>
<proteinExistence type="predicted"/>
<dbReference type="Proteomes" id="UP000199417">
    <property type="component" value="Unassembled WGS sequence"/>
</dbReference>
<feature type="compositionally biased region" description="Pro residues" evidence="1">
    <location>
        <begin position="325"/>
        <end position="335"/>
    </location>
</feature>
<evidence type="ECO:0000313" key="4">
    <source>
        <dbReference type="EMBL" id="SDE23187.1"/>
    </source>
</evidence>
<accession>A0A1G7B8L2</accession>
<dbReference type="InterPro" id="IPR054344">
    <property type="entry name" value="TY-Chap_N"/>
</dbReference>
<name>A0A1G7B8L2_9NOCA</name>
<keyword evidence="5" id="KW-1185">Reference proteome</keyword>
<feature type="domain" description="TY-Chap central" evidence="2">
    <location>
        <begin position="176"/>
        <end position="302"/>
    </location>
</feature>
<evidence type="ECO:0000313" key="5">
    <source>
        <dbReference type="Proteomes" id="UP000199417"/>
    </source>
</evidence>
<feature type="domain" description="TY-Chap N-terminal" evidence="3">
    <location>
        <begin position="10"/>
        <end position="138"/>
    </location>
</feature>
<sequence length="356" mass="39272">MGNFDDSVEQAWSDFQARLADVIATMHDDDLLALELGEESTVEGFVPCVQFLAWGGDQVRCEVPSNSYLDPRHRLTESDEARLVELGWHRPTRQPDSEPDAGSPAFYVDKPANWADQLAAMAVTVFRETWSVPHPSFLHTEALGTIEGQGFDATPPAADDPDALDIAEAVVPRDEEHLRDLVRRTLSHIFDDPYDLERDGDFMLVTSKAIGTVSPWFEGEEVQLWVPLVQHLSDRNRAGELVADLNREWPRLEFTLAGDRVAVRTAVPANPYVPQDLIDTLGDLYAFVRTLDDEFAQRFGGTLNYPRPGAGSAADEPTPGVGEDPPGPAAKPPSNPARQMGLFADPTAEQTLFDEP</sequence>
<evidence type="ECO:0000259" key="2">
    <source>
        <dbReference type="Pfam" id="PF22551"/>
    </source>
</evidence>
<organism evidence="4 5">
    <name type="scientific">Rhodococcus tukisamuensis</name>
    <dbReference type="NCBI Taxonomy" id="168276"/>
    <lineage>
        <taxon>Bacteria</taxon>
        <taxon>Bacillati</taxon>
        <taxon>Actinomycetota</taxon>
        <taxon>Actinomycetes</taxon>
        <taxon>Mycobacteriales</taxon>
        <taxon>Nocardiaceae</taxon>
        <taxon>Rhodococcus</taxon>
    </lineage>
</organism>
<protein>
    <submittedName>
        <fullName evidence="4">Uncharacterized protein</fullName>
    </submittedName>
</protein>
<dbReference type="RefSeq" id="WP_072847340.1">
    <property type="nucleotide sequence ID" value="NZ_FNAB01000012.1"/>
</dbReference>